<keyword evidence="2" id="KW-1003">Cell membrane</keyword>
<keyword evidence="3 6" id="KW-0812">Transmembrane</keyword>
<comment type="subcellular location">
    <subcellularLocation>
        <location evidence="1">Cell inner membrane</location>
        <topology evidence="1">Multi-pass membrane protein</topology>
    </subcellularLocation>
</comment>
<feature type="transmembrane region" description="Helical" evidence="6">
    <location>
        <begin position="304"/>
        <end position="324"/>
    </location>
</feature>
<dbReference type="PANTHER" id="PTHR47089:SF1">
    <property type="entry name" value="GUANOSINE ABC TRANSPORTER PERMEASE PROTEIN NUPP"/>
    <property type="match status" value="1"/>
</dbReference>
<feature type="transmembrane region" description="Helical" evidence="6">
    <location>
        <begin position="53"/>
        <end position="71"/>
    </location>
</feature>
<dbReference type="InterPro" id="IPR001851">
    <property type="entry name" value="ABC_transp_permease"/>
</dbReference>
<feature type="transmembrane region" description="Helical" evidence="6">
    <location>
        <begin position="274"/>
        <end position="297"/>
    </location>
</feature>
<feature type="transmembrane region" description="Helical" evidence="6">
    <location>
        <begin position="126"/>
        <end position="147"/>
    </location>
</feature>
<evidence type="ECO:0000256" key="6">
    <source>
        <dbReference type="SAM" id="Phobius"/>
    </source>
</evidence>
<feature type="transmembrane region" description="Helical" evidence="6">
    <location>
        <begin position="336"/>
        <end position="356"/>
    </location>
</feature>
<evidence type="ECO:0000313" key="8">
    <source>
        <dbReference type="Proteomes" id="UP000295765"/>
    </source>
</evidence>
<evidence type="ECO:0000313" key="7">
    <source>
        <dbReference type="EMBL" id="TCO79589.1"/>
    </source>
</evidence>
<gene>
    <name evidence="7" type="ORF">EV699_11945</name>
</gene>
<feature type="transmembrane region" description="Helical" evidence="6">
    <location>
        <begin position="24"/>
        <end position="46"/>
    </location>
</feature>
<name>A0A4R2L695_9GAMM</name>
<dbReference type="RefSeq" id="WP_132544681.1">
    <property type="nucleotide sequence ID" value="NZ_SLWY01000019.1"/>
</dbReference>
<keyword evidence="4 6" id="KW-1133">Transmembrane helix</keyword>
<protein>
    <submittedName>
        <fullName evidence="7">Nucleoside ABC transporter membrane protein</fullName>
    </submittedName>
</protein>
<evidence type="ECO:0000256" key="3">
    <source>
        <dbReference type="ARBA" id="ARBA00022692"/>
    </source>
</evidence>
<keyword evidence="5 6" id="KW-0472">Membrane</keyword>
<organism evidence="7 8">
    <name type="scientific">Plasticicumulans lactativorans</name>
    <dbReference type="NCBI Taxonomy" id="1133106"/>
    <lineage>
        <taxon>Bacteria</taxon>
        <taxon>Pseudomonadati</taxon>
        <taxon>Pseudomonadota</taxon>
        <taxon>Gammaproteobacteria</taxon>
        <taxon>Candidatus Competibacteraceae</taxon>
        <taxon>Plasticicumulans</taxon>
    </lineage>
</organism>
<dbReference type="GO" id="GO:0022857">
    <property type="term" value="F:transmembrane transporter activity"/>
    <property type="evidence" value="ECO:0007669"/>
    <property type="project" value="InterPro"/>
</dbReference>
<evidence type="ECO:0000256" key="4">
    <source>
        <dbReference type="ARBA" id="ARBA00022989"/>
    </source>
</evidence>
<dbReference type="PANTHER" id="PTHR47089">
    <property type="entry name" value="ABC TRANSPORTER, PERMEASE PROTEIN"/>
    <property type="match status" value="1"/>
</dbReference>
<dbReference type="AlphaFoldDB" id="A0A4R2L695"/>
<dbReference type="OrthoDB" id="9809785at2"/>
<comment type="caution">
    <text evidence="7">The sequence shown here is derived from an EMBL/GenBank/DDBJ whole genome shotgun (WGS) entry which is preliminary data.</text>
</comment>
<dbReference type="Pfam" id="PF02653">
    <property type="entry name" value="BPD_transp_2"/>
    <property type="match status" value="1"/>
</dbReference>
<evidence type="ECO:0000256" key="2">
    <source>
        <dbReference type="ARBA" id="ARBA00022475"/>
    </source>
</evidence>
<evidence type="ECO:0000256" key="5">
    <source>
        <dbReference type="ARBA" id="ARBA00023136"/>
    </source>
</evidence>
<dbReference type="GO" id="GO:0005886">
    <property type="term" value="C:plasma membrane"/>
    <property type="evidence" value="ECO:0007669"/>
    <property type="project" value="UniProtKB-SubCell"/>
</dbReference>
<feature type="transmembrane region" description="Helical" evidence="6">
    <location>
        <begin position="206"/>
        <end position="224"/>
    </location>
</feature>
<sequence length="365" mass="36357">MSATSASAVAVLRAAPDPRLAAALRALAGTVGALALAALLFGAFLVAAGHDPLAVYALLWKGAFGSAFAWQNTLLRAAPLMLTALCVVLPARAGLIVIGGEGAVLMGGLAAAALGVHLGGLGGMALLPMALAGALAGGVWIGLVGLLRERRGVNEAIGSLLLAYIAAALFKHLVEGPLRDPASLNKPSTPALPDAARLGELAGSGVHAGLVIGVLACVLAHLLIHHTPWGFGLKVAGGNPRAGRMVGLPVGRLAIAACGLGGAAAGLAGMIEVAAVHGAANSALAAGYGYAGILVAFVARQQPLAILPTALLVGGVAASGGLLQRRLGLPDATVNVLQGFLFLSILVAEPLFQAVAQRIRRRRPR</sequence>
<dbReference type="CDD" id="cd06580">
    <property type="entry name" value="TM_PBP1_transp_TpRbsC_like"/>
    <property type="match status" value="1"/>
</dbReference>
<dbReference type="Proteomes" id="UP000295765">
    <property type="component" value="Unassembled WGS sequence"/>
</dbReference>
<reference evidence="7 8" key="1">
    <citation type="submission" date="2019-03" db="EMBL/GenBank/DDBJ databases">
        <title>Genomic Encyclopedia of Type Strains, Phase IV (KMG-IV): sequencing the most valuable type-strain genomes for metagenomic binning, comparative biology and taxonomic classification.</title>
        <authorList>
            <person name="Goeker M."/>
        </authorList>
    </citation>
    <scope>NUCLEOTIDE SEQUENCE [LARGE SCALE GENOMIC DNA]</scope>
    <source>
        <strain evidence="7 8">DSM 25287</strain>
    </source>
</reference>
<evidence type="ECO:0000256" key="1">
    <source>
        <dbReference type="ARBA" id="ARBA00004429"/>
    </source>
</evidence>
<proteinExistence type="predicted"/>
<feature type="transmembrane region" description="Helical" evidence="6">
    <location>
        <begin position="156"/>
        <end position="174"/>
    </location>
</feature>
<accession>A0A4R2L695</accession>
<dbReference type="EMBL" id="SLWY01000019">
    <property type="protein sequence ID" value="TCO79589.1"/>
    <property type="molecule type" value="Genomic_DNA"/>
</dbReference>
<keyword evidence="8" id="KW-1185">Reference proteome</keyword>
<feature type="transmembrane region" description="Helical" evidence="6">
    <location>
        <begin position="245"/>
        <end position="268"/>
    </location>
</feature>